<evidence type="ECO:0000313" key="1">
    <source>
        <dbReference type="EMBL" id="KAK4832045.1"/>
    </source>
</evidence>
<evidence type="ECO:0000313" key="2">
    <source>
        <dbReference type="Proteomes" id="UP001333110"/>
    </source>
</evidence>
<organism evidence="1 2">
    <name type="scientific">Mycteria americana</name>
    <name type="common">Wood stork</name>
    <dbReference type="NCBI Taxonomy" id="33587"/>
    <lineage>
        <taxon>Eukaryota</taxon>
        <taxon>Metazoa</taxon>
        <taxon>Chordata</taxon>
        <taxon>Craniata</taxon>
        <taxon>Vertebrata</taxon>
        <taxon>Euteleostomi</taxon>
        <taxon>Archelosauria</taxon>
        <taxon>Archosauria</taxon>
        <taxon>Dinosauria</taxon>
        <taxon>Saurischia</taxon>
        <taxon>Theropoda</taxon>
        <taxon>Coelurosauria</taxon>
        <taxon>Aves</taxon>
        <taxon>Neognathae</taxon>
        <taxon>Neoaves</taxon>
        <taxon>Aequornithes</taxon>
        <taxon>Ciconiiformes</taxon>
        <taxon>Ciconiidae</taxon>
        <taxon>Mycteria</taxon>
    </lineage>
</organism>
<dbReference type="EMBL" id="JAUNZN010000001">
    <property type="protein sequence ID" value="KAK4832045.1"/>
    <property type="molecule type" value="Genomic_DNA"/>
</dbReference>
<accession>A0AAN7PKU2</accession>
<reference evidence="1 2" key="1">
    <citation type="journal article" date="2023" name="J. Hered.">
        <title>Chromosome-level genome of the wood stork (Mycteria americana) provides insight into avian chromosome evolution.</title>
        <authorList>
            <person name="Flamio R. Jr."/>
            <person name="Ramstad K.M."/>
        </authorList>
    </citation>
    <scope>NUCLEOTIDE SEQUENCE [LARGE SCALE GENOMIC DNA]</scope>
    <source>
        <strain evidence="1">JAX WOST 10</strain>
    </source>
</reference>
<keyword evidence="2" id="KW-1185">Reference proteome</keyword>
<name>A0AAN7PKU2_MYCAM</name>
<gene>
    <name evidence="1" type="ORF">QYF61_020560</name>
</gene>
<dbReference type="Proteomes" id="UP001333110">
    <property type="component" value="Unassembled WGS sequence"/>
</dbReference>
<comment type="caution">
    <text evidence="1">The sequence shown here is derived from an EMBL/GenBank/DDBJ whole genome shotgun (WGS) entry which is preliminary data.</text>
</comment>
<dbReference type="AlphaFoldDB" id="A0AAN7PKU2"/>
<sequence>MKDAEILCLVSLLQCGSPSLSPTEMAKEHSLLLWVAWLSMSPQCAQVAKKANSILACIRNSVASRSREVIVPLYSTLVRLHLEYCVQFWAPHYKKDTEVLDRVQRRATKLVKGLESKSCDEQLRELGLFSLEKRMLRGGLIALYNYLKGGCREVGVGLFSQVASDRMRGNVLKWHQGRFRRVVKHWKRLPREVVESLSLEVFKRHVDVVLRDMFEGSDCSPLFDIWETTSTAFSSVLGRPCYNKDTDILE</sequence>
<protein>
    <submittedName>
        <fullName evidence="1">Uncharacterized protein</fullName>
    </submittedName>
</protein>
<dbReference type="PANTHER" id="PTHR33332">
    <property type="entry name" value="REVERSE TRANSCRIPTASE DOMAIN-CONTAINING PROTEIN"/>
    <property type="match status" value="1"/>
</dbReference>
<proteinExistence type="predicted"/>